<protein>
    <recommendedName>
        <fullName evidence="4">Rhodanese domain-containing protein</fullName>
    </recommendedName>
</protein>
<feature type="non-terminal residue" evidence="2">
    <location>
        <position position="479"/>
    </location>
</feature>
<dbReference type="Proteomes" id="UP001165060">
    <property type="component" value="Unassembled WGS sequence"/>
</dbReference>
<proteinExistence type="predicted"/>
<comment type="caution">
    <text evidence="2">The sequence shown here is derived from an EMBL/GenBank/DDBJ whole genome shotgun (WGS) entry which is preliminary data.</text>
</comment>
<organism evidence="2 3">
    <name type="scientific">Tetraparma gracilis</name>
    <dbReference type="NCBI Taxonomy" id="2962635"/>
    <lineage>
        <taxon>Eukaryota</taxon>
        <taxon>Sar</taxon>
        <taxon>Stramenopiles</taxon>
        <taxon>Ochrophyta</taxon>
        <taxon>Bolidophyceae</taxon>
        <taxon>Parmales</taxon>
        <taxon>Triparmaceae</taxon>
        <taxon>Tetraparma</taxon>
    </lineage>
</organism>
<gene>
    <name evidence="2" type="ORF">TeGR_g15113</name>
</gene>
<evidence type="ECO:0008006" key="4">
    <source>
        <dbReference type="Google" id="ProtNLM"/>
    </source>
</evidence>
<reference evidence="2 3" key="1">
    <citation type="journal article" date="2023" name="Commun. Biol.">
        <title>Genome analysis of Parmales, the sister group of diatoms, reveals the evolutionary specialization of diatoms from phago-mixotrophs to photoautotrophs.</title>
        <authorList>
            <person name="Ban H."/>
            <person name="Sato S."/>
            <person name="Yoshikawa S."/>
            <person name="Yamada K."/>
            <person name="Nakamura Y."/>
            <person name="Ichinomiya M."/>
            <person name="Sato N."/>
            <person name="Blanc-Mathieu R."/>
            <person name="Endo H."/>
            <person name="Kuwata A."/>
            <person name="Ogata H."/>
        </authorList>
    </citation>
    <scope>NUCLEOTIDE SEQUENCE [LARGE SCALE GENOMIC DNA]</scope>
</reference>
<dbReference type="EMBL" id="BRYB01003187">
    <property type="protein sequence ID" value="GMI32266.1"/>
    <property type="molecule type" value="Genomic_DNA"/>
</dbReference>
<sequence length="479" mass="51561">MTFPPPLLIKACIPQLYSDAFLKLLLYHSPTLWSSYTSHPSPPPTPLRSLSLCLLSLPPDVLHCFFGLVGPLLSAVGHTDWPLVVSLAHSLSASSVDELAPLLRFEVVTATFRSISPDGDERSEYLLKALLQPALDLLEKTPSHLISSLSELSDLSIKAILDARQHEAINQDKAAAVENRAARLKQYTKATLRDFYLYHAKDTPDKADSAGALIDKYADVLPNLFERLQVKYGTAAPSYAEIAKAFDAGPAINFEEREKASKDVLNKAKNFFQAISTNVQQPASAAVPPPPPHTGATPPPPGPVLPPPSAFAPICVSLPPSTFLPSLLSRGEAKASALPYFLLDVRDPASSCGKFPQALNLSPDVCGDVEALAGVLESYSSLKRETHVVVLGEGMDRLVEEHGVVLSGKAAALRTADEARVYNVVLFLVKSGYPYVSCAAGGWGACVGWLVARGMTEALTDWEEETCAWFKYGVTPPPP</sequence>
<accession>A0ABQ6MTV2</accession>
<keyword evidence="3" id="KW-1185">Reference proteome</keyword>
<evidence type="ECO:0000313" key="3">
    <source>
        <dbReference type="Proteomes" id="UP001165060"/>
    </source>
</evidence>
<evidence type="ECO:0000256" key="1">
    <source>
        <dbReference type="SAM" id="MobiDB-lite"/>
    </source>
</evidence>
<feature type="region of interest" description="Disordered" evidence="1">
    <location>
        <begin position="282"/>
        <end position="304"/>
    </location>
</feature>
<name>A0ABQ6MTV2_9STRA</name>
<evidence type="ECO:0000313" key="2">
    <source>
        <dbReference type="EMBL" id="GMI32266.1"/>
    </source>
</evidence>
<feature type="compositionally biased region" description="Pro residues" evidence="1">
    <location>
        <begin position="287"/>
        <end position="304"/>
    </location>
</feature>